<keyword evidence="6" id="KW-1185">Reference proteome</keyword>
<dbReference type="RefSeq" id="WP_145934016.1">
    <property type="nucleotide sequence ID" value="NZ_BNAV01000003.1"/>
</dbReference>
<evidence type="ECO:0000256" key="1">
    <source>
        <dbReference type="ARBA" id="ARBA00023015"/>
    </source>
</evidence>
<comment type="caution">
    <text evidence="5">The sequence shown here is derived from an EMBL/GenBank/DDBJ whole genome shotgun (WGS) entry which is preliminary data.</text>
</comment>
<evidence type="ECO:0000313" key="5">
    <source>
        <dbReference type="EMBL" id="GHF53352.1"/>
    </source>
</evidence>
<dbReference type="Pfam" id="PF14525">
    <property type="entry name" value="AraC_binding_2"/>
    <property type="match status" value="1"/>
</dbReference>
<feature type="domain" description="HTH araC/xylS-type" evidence="4">
    <location>
        <begin position="203"/>
        <end position="304"/>
    </location>
</feature>
<dbReference type="InterPro" id="IPR035418">
    <property type="entry name" value="AraC-bd_2"/>
</dbReference>
<dbReference type="PANTHER" id="PTHR46796">
    <property type="entry name" value="HTH-TYPE TRANSCRIPTIONAL ACTIVATOR RHAS-RELATED"/>
    <property type="match status" value="1"/>
</dbReference>
<dbReference type="GO" id="GO:0043565">
    <property type="term" value="F:sequence-specific DNA binding"/>
    <property type="evidence" value="ECO:0007669"/>
    <property type="project" value="InterPro"/>
</dbReference>
<dbReference type="PANTHER" id="PTHR46796:SF6">
    <property type="entry name" value="ARAC SUBFAMILY"/>
    <property type="match status" value="1"/>
</dbReference>
<reference evidence="5" key="2">
    <citation type="submission" date="2020-09" db="EMBL/GenBank/DDBJ databases">
        <authorList>
            <person name="Sun Q."/>
            <person name="Zhou Y."/>
        </authorList>
    </citation>
    <scope>NUCLEOTIDE SEQUENCE</scope>
    <source>
        <strain evidence="5">CGMCC 4.7679</strain>
    </source>
</reference>
<reference evidence="5" key="1">
    <citation type="journal article" date="2014" name="Int. J. Syst. Evol. Microbiol.">
        <title>Complete genome sequence of Corynebacterium casei LMG S-19264T (=DSM 44701T), isolated from a smear-ripened cheese.</title>
        <authorList>
            <consortium name="US DOE Joint Genome Institute (JGI-PGF)"/>
            <person name="Walter F."/>
            <person name="Albersmeier A."/>
            <person name="Kalinowski J."/>
            <person name="Ruckert C."/>
        </authorList>
    </citation>
    <scope>NUCLEOTIDE SEQUENCE</scope>
    <source>
        <strain evidence="5">CGMCC 4.7679</strain>
    </source>
</reference>
<dbReference type="SMART" id="SM00342">
    <property type="entry name" value="HTH_ARAC"/>
    <property type="match status" value="1"/>
</dbReference>
<organism evidence="5 6">
    <name type="scientific">Amycolatopsis bartoniae</name>
    <dbReference type="NCBI Taxonomy" id="941986"/>
    <lineage>
        <taxon>Bacteria</taxon>
        <taxon>Bacillati</taxon>
        <taxon>Actinomycetota</taxon>
        <taxon>Actinomycetes</taxon>
        <taxon>Pseudonocardiales</taxon>
        <taxon>Pseudonocardiaceae</taxon>
        <taxon>Amycolatopsis</taxon>
    </lineage>
</organism>
<dbReference type="Proteomes" id="UP000658656">
    <property type="component" value="Unassembled WGS sequence"/>
</dbReference>
<keyword evidence="1" id="KW-0805">Transcription regulation</keyword>
<dbReference type="EMBL" id="BNAV01000003">
    <property type="protein sequence ID" value="GHF53352.1"/>
    <property type="molecule type" value="Genomic_DNA"/>
</dbReference>
<name>A0A8H9MA11_9PSEU</name>
<proteinExistence type="predicted"/>
<keyword evidence="2" id="KW-0238">DNA-binding</keyword>
<dbReference type="GO" id="GO:0003700">
    <property type="term" value="F:DNA-binding transcription factor activity"/>
    <property type="evidence" value="ECO:0007669"/>
    <property type="project" value="InterPro"/>
</dbReference>
<dbReference type="Pfam" id="PF12833">
    <property type="entry name" value="HTH_18"/>
    <property type="match status" value="1"/>
</dbReference>
<evidence type="ECO:0000256" key="2">
    <source>
        <dbReference type="ARBA" id="ARBA00023125"/>
    </source>
</evidence>
<evidence type="ECO:0000313" key="6">
    <source>
        <dbReference type="Proteomes" id="UP000658656"/>
    </source>
</evidence>
<evidence type="ECO:0000259" key="4">
    <source>
        <dbReference type="PROSITE" id="PS01124"/>
    </source>
</evidence>
<dbReference type="Gene3D" id="1.10.10.60">
    <property type="entry name" value="Homeodomain-like"/>
    <property type="match status" value="1"/>
</dbReference>
<sequence length="306" mass="32673">MAPVSVDERVASFEALASAAFAPLRVRPLAPGFAGSIRAASAGDVVVTRIRCAPCRVERPPGLITSGDRDLVKVTVLAAGRSEVEQDGRRCVLGPGDLVNYDTGRPYRLTFPEPYDATVVAVPRALLGAHADAVASRTAVAVPTVQGVQRVVGGFFQAITDVLDEDPGGFAGDATSHLTDALVSVVISELTALRPDPGEDLADRILAHCLTRLSDPGLTVESVARAHHVSVRYLHKVLKARSLTLSAWIRRQRLERLRRDLADPALAHRTTAALAARWGILDATHLSRALKAEFGQTAAEIRRAAR</sequence>
<dbReference type="PROSITE" id="PS01124">
    <property type="entry name" value="HTH_ARAC_FAMILY_2"/>
    <property type="match status" value="1"/>
</dbReference>
<keyword evidence="3" id="KW-0804">Transcription</keyword>
<protein>
    <recommendedName>
        <fullName evidence="4">HTH araC/xylS-type domain-containing protein</fullName>
    </recommendedName>
</protein>
<dbReference type="OrthoDB" id="9799345at2"/>
<dbReference type="InterPro" id="IPR018060">
    <property type="entry name" value="HTH_AraC"/>
</dbReference>
<dbReference type="AlphaFoldDB" id="A0A8H9MA11"/>
<gene>
    <name evidence="5" type="ORF">GCM10017566_28440</name>
</gene>
<dbReference type="InterPro" id="IPR050204">
    <property type="entry name" value="AraC_XylS_family_regulators"/>
</dbReference>
<evidence type="ECO:0000256" key="3">
    <source>
        <dbReference type="ARBA" id="ARBA00023163"/>
    </source>
</evidence>
<accession>A0A8H9MA11</accession>